<dbReference type="OrthoDB" id="3653265at2"/>
<dbReference type="Pfam" id="PF13454">
    <property type="entry name" value="NAD_binding_9"/>
    <property type="match status" value="1"/>
</dbReference>
<name>A0A543J5D1_9PSEU</name>
<dbReference type="InterPro" id="IPR038732">
    <property type="entry name" value="HpyO/CreE_NAD-binding"/>
</dbReference>
<dbReference type="PANTHER" id="PTHR40254">
    <property type="entry name" value="BLR0577 PROTEIN"/>
    <property type="match status" value="1"/>
</dbReference>
<accession>A0A543J5D1</accession>
<dbReference type="Proteomes" id="UP000316628">
    <property type="component" value="Unassembled WGS sequence"/>
</dbReference>
<organism evidence="2 3">
    <name type="scientific">Saccharothrix saharensis</name>
    <dbReference type="NCBI Taxonomy" id="571190"/>
    <lineage>
        <taxon>Bacteria</taxon>
        <taxon>Bacillati</taxon>
        <taxon>Actinomycetota</taxon>
        <taxon>Actinomycetes</taxon>
        <taxon>Pseudonocardiales</taxon>
        <taxon>Pseudonocardiaceae</taxon>
        <taxon>Saccharothrix</taxon>
    </lineage>
</organism>
<dbReference type="AlphaFoldDB" id="A0A543J5D1"/>
<sequence>MSGHHPSAAGAYPDHSPDPEAPLEICLVGVGPRGLSVLERLCANAGESPRRDIRVRLVDPRLGVGGHVWRSDQSGHLLMNTVASQITLFVDDSVECAGPVVHGPSLYQWARVVVLFDPFHDFPDRVRDEAAALGPDSYPTRAFYGHYLIWVLRHLITHAPDNLLISRHPEQAVDLVDEDGGTQTAILASGTRLAGLHAVVLALGHVGVAPTPAQRRWQVHAARHGLRYVPPDNPADVDLGDVEGGEPVILRGMGLNFFDHLALLTSGRGGVFRRDEDGRLRYERSGDEPHVIAGSRRGVPYHARGENQKGATGRHIPLFLTPRRIEALRASGPLEFRTDIWPWIDREVRAVYYATIVGNRSGDAERDRFLREFRAGVESSPGTGGPEDELLRGFGFGATPRWDWQTVATPHRGRTFPTPRAFRDWLLAHLDADVREARLGNVRGPLKAALDVLRDLRNEVRLLVDHGGITGDSYRDDLDNWYTPLNAFLSIGPPARRIEEAAALIEAGVLTVVGPRVVVDLAGDRPGFVMRSPSIPGAEYHARTLVEARLPEVDARRTTDPLLTRLLARGDCALNRIPNRTAGAYETGGIAVSTRPYSVLDARGRPHPRRFAFGVPTETVHWATAAGVRPGVNSVILGDADALARVSLGLPAHAVTGATT</sequence>
<protein>
    <submittedName>
        <fullName evidence="2">FAD-NAD(P)-binding protein</fullName>
    </submittedName>
</protein>
<reference evidence="2 3" key="1">
    <citation type="submission" date="2019-06" db="EMBL/GenBank/DDBJ databases">
        <title>Sequencing the genomes of 1000 actinobacteria strains.</title>
        <authorList>
            <person name="Klenk H.-P."/>
        </authorList>
    </citation>
    <scope>NUCLEOTIDE SEQUENCE [LARGE SCALE GENOMIC DNA]</scope>
    <source>
        <strain evidence="2 3">DSM 45456</strain>
    </source>
</reference>
<proteinExistence type="predicted"/>
<evidence type="ECO:0000313" key="2">
    <source>
        <dbReference type="EMBL" id="TQM78036.1"/>
    </source>
</evidence>
<gene>
    <name evidence="2" type="ORF">FHX81_0285</name>
</gene>
<feature type="domain" description="FAD-dependent urate hydroxylase HpyO/Asp monooxygenase CreE-like FAD/NAD(P)-binding" evidence="1">
    <location>
        <begin position="27"/>
        <end position="205"/>
    </location>
</feature>
<dbReference type="InterPro" id="IPR036188">
    <property type="entry name" value="FAD/NAD-bd_sf"/>
</dbReference>
<dbReference type="SUPFAM" id="SSF51905">
    <property type="entry name" value="FAD/NAD(P)-binding domain"/>
    <property type="match status" value="1"/>
</dbReference>
<evidence type="ECO:0000259" key="1">
    <source>
        <dbReference type="Pfam" id="PF13454"/>
    </source>
</evidence>
<dbReference type="EMBL" id="VFPP01000001">
    <property type="protein sequence ID" value="TQM78036.1"/>
    <property type="molecule type" value="Genomic_DNA"/>
</dbReference>
<keyword evidence="3" id="KW-1185">Reference proteome</keyword>
<dbReference type="PANTHER" id="PTHR40254:SF1">
    <property type="entry name" value="BLR0577 PROTEIN"/>
    <property type="match status" value="1"/>
</dbReference>
<evidence type="ECO:0000313" key="3">
    <source>
        <dbReference type="Proteomes" id="UP000316628"/>
    </source>
</evidence>
<dbReference type="InterPro" id="IPR052189">
    <property type="entry name" value="L-asp_N-monooxygenase_NS-form"/>
</dbReference>
<comment type="caution">
    <text evidence="2">The sequence shown here is derived from an EMBL/GenBank/DDBJ whole genome shotgun (WGS) entry which is preliminary data.</text>
</comment>